<feature type="transmembrane region" description="Helical" evidence="7">
    <location>
        <begin position="59"/>
        <end position="79"/>
    </location>
</feature>
<dbReference type="GO" id="GO:0006865">
    <property type="term" value="P:amino acid transport"/>
    <property type="evidence" value="ECO:0007669"/>
    <property type="project" value="TreeGrafter"/>
</dbReference>
<dbReference type="Gene3D" id="1.10.3720.10">
    <property type="entry name" value="MetI-like"/>
    <property type="match status" value="1"/>
</dbReference>
<feature type="transmembrane region" description="Helical" evidence="7">
    <location>
        <begin position="91"/>
        <end position="108"/>
    </location>
</feature>
<dbReference type="InterPro" id="IPR035906">
    <property type="entry name" value="MetI-like_sf"/>
</dbReference>
<dbReference type="InterPro" id="IPR000515">
    <property type="entry name" value="MetI-like"/>
</dbReference>
<evidence type="ECO:0000313" key="10">
    <source>
        <dbReference type="Proteomes" id="UP000286734"/>
    </source>
</evidence>
<evidence type="ECO:0000256" key="2">
    <source>
        <dbReference type="ARBA" id="ARBA00022448"/>
    </source>
</evidence>
<feature type="transmembrane region" description="Helical" evidence="7">
    <location>
        <begin position="289"/>
        <end position="307"/>
    </location>
</feature>
<dbReference type="AlphaFoldDB" id="A0A430RI47"/>
<name>A0A430RI47_THESC</name>
<dbReference type="Pfam" id="PF00528">
    <property type="entry name" value="BPD_transp_1"/>
    <property type="match status" value="1"/>
</dbReference>
<feature type="transmembrane region" description="Helical" evidence="7">
    <location>
        <begin position="183"/>
        <end position="202"/>
    </location>
</feature>
<dbReference type="SUPFAM" id="SSF161098">
    <property type="entry name" value="MetI-like"/>
    <property type="match status" value="1"/>
</dbReference>
<comment type="caution">
    <text evidence="9">The sequence shown here is derived from an EMBL/GenBank/DDBJ whole genome shotgun (WGS) entry which is preliminary data.</text>
</comment>
<keyword evidence="2 7" id="KW-0813">Transport</keyword>
<sequence>MRLLKALFGTPGNALVSLLLLAFLGWLGQALLLWAFRAEWRVVWENLPYFFVGQLPKDQVPRLVGFLGFLALGLLGWLGGLRVVRVPRPRLLFLLGLLGSLLLLPWPPTLWGGLLLSFLLSGVAMLLAFPLGVALAFGRQARLPVLRLLAIAFIEGVRGVPLVSLLFLAFVTVPLFLPEGLRLPQVVRALVAFTLFAAAYLAENVRGGLQAVPKGQWEAAFSLGLTPFQAVRYVILPQALRAVVPALVGQYIALFKDTSLVALIGLLDLMGMARAVLANPQNVGLEREVYLFLALVYLLVSGSFSYLGRLLERGLGLGVR</sequence>
<keyword evidence="5 7" id="KW-1133">Transmembrane helix</keyword>
<evidence type="ECO:0000256" key="1">
    <source>
        <dbReference type="ARBA" id="ARBA00004651"/>
    </source>
</evidence>
<evidence type="ECO:0000259" key="8">
    <source>
        <dbReference type="PROSITE" id="PS50928"/>
    </source>
</evidence>
<keyword evidence="3" id="KW-1003">Cell membrane</keyword>
<comment type="similarity">
    <text evidence="7">Belongs to the binding-protein-dependent transport system permease family.</text>
</comment>
<dbReference type="InterPro" id="IPR043429">
    <property type="entry name" value="ArtM/GltK/GlnP/TcyL/YhdX-like"/>
</dbReference>
<keyword evidence="4 7" id="KW-0812">Transmembrane</keyword>
<reference evidence="9 10" key="1">
    <citation type="journal article" date="2019" name="Extremophiles">
        <title>Biogeography of thermophiles and predominance of Thermus scotoductus in domestic water heaters.</title>
        <authorList>
            <person name="Wilpiszeski R.L."/>
            <person name="Zhang Z."/>
            <person name="House C.H."/>
        </authorList>
    </citation>
    <scope>NUCLEOTIDE SEQUENCE [LARGE SCALE GENOMIC DNA]</scope>
    <source>
        <strain evidence="9 10">34_S34</strain>
    </source>
</reference>
<proteinExistence type="inferred from homology"/>
<dbReference type="PROSITE" id="PS50928">
    <property type="entry name" value="ABC_TM1"/>
    <property type="match status" value="1"/>
</dbReference>
<evidence type="ECO:0000256" key="3">
    <source>
        <dbReference type="ARBA" id="ARBA00022475"/>
    </source>
</evidence>
<dbReference type="EMBL" id="PELP01000002">
    <property type="protein sequence ID" value="RTH08208.1"/>
    <property type="molecule type" value="Genomic_DNA"/>
</dbReference>
<evidence type="ECO:0000256" key="6">
    <source>
        <dbReference type="ARBA" id="ARBA00023136"/>
    </source>
</evidence>
<dbReference type="PANTHER" id="PTHR30614:SF41">
    <property type="entry name" value="INNER MEMBRANE AMINO-ACID ABC TRANSPORTER PERMEASE PROTEIN YHDY"/>
    <property type="match status" value="1"/>
</dbReference>
<dbReference type="GO" id="GO:0022857">
    <property type="term" value="F:transmembrane transporter activity"/>
    <property type="evidence" value="ECO:0007669"/>
    <property type="project" value="InterPro"/>
</dbReference>
<evidence type="ECO:0000313" key="9">
    <source>
        <dbReference type="EMBL" id="RTH08208.1"/>
    </source>
</evidence>
<gene>
    <name evidence="9" type="ORF">CSW47_00075</name>
</gene>
<dbReference type="CDD" id="cd06261">
    <property type="entry name" value="TM_PBP2"/>
    <property type="match status" value="1"/>
</dbReference>
<feature type="domain" description="ABC transmembrane type-1" evidence="8">
    <location>
        <begin position="114"/>
        <end position="308"/>
    </location>
</feature>
<dbReference type="PANTHER" id="PTHR30614">
    <property type="entry name" value="MEMBRANE COMPONENT OF AMINO ACID ABC TRANSPORTER"/>
    <property type="match status" value="1"/>
</dbReference>
<organism evidence="9 10">
    <name type="scientific">Thermus scotoductus</name>
    <dbReference type="NCBI Taxonomy" id="37636"/>
    <lineage>
        <taxon>Bacteria</taxon>
        <taxon>Thermotogati</taxon>
        <taxon>Deinococcota</taxon>
        <taxon>Deinococci</taxon>
        <taxon>Thermales</taxon>
        <taxon>Thermaceae</taxon>
        <taxon>Thermus</taxon>
    </lineage>
</organism>
<protein>
    <recommendedName>
        <fullName evidence="8">ABC transmembrane type-1 domain-containing protein</fullName>
    </recommendedName>
</protein>
<dbReference type="GO" id="GO:0043190">
    <property type="term" value="C:ATP-binding cassette (ABC) transporter complex"/>
    <property type="evidence" value="ECO:0007669"/>
    <property type="project" value="InterPro"/>
</dbReference>
<dbReference type="RefSeq" id="WP_126199825.1">
    <property type="nucleotide sequence ID" value="NZ_PELP01000002.1"/>
</dbReference>
<accession>A0A430RI47</accession>
<comment type="subcellular location">
    <subcellularLocation>
        <location evidence="1 7">Cell membrane</location>
        <topology evidence="1 7">Multi-pass membrane protein</topology>
    </subcellularLocation>
</comment>
<evidence type="ECO:0000256" key="7">
    <source>
        <dbReference type="RuleBase" id="RU363032"/>
    </source>
</evidence>
<dbReference type="NCBIfam" id="TIGR01726">
    <property type="entry name" value="HEQRo_perm_3TM"/>
    <property type="match status" value="1"/>
</dbReference>
<evidence type="ECO:0000256" key="5">
    <source>
        <dbReference type="ARBA" id="ARBA00022989"/>
    </source>
</evidence>
<evidence type="ECO:0000256" key="4">
    <source>
        <dbReference type="ARBA" id="ARBA00022692"/>
    </source>
</evidence>
<feature type="transmembrane region" description="Helical" evidence="7">
    <location>
        <begin position="149"/>
        <end position="177"/>
    </location>
</feature>
<dbReference type="Proteomes" id="UP000286734">
    <property type="component" value="Unassembled WGS sequence"/>
</dbReference>
<feature type="transmembrane region" description="Helical" evidence="7">
    <location>
        <begin position="114"/>
        <end position="137"/>
    </location>
</feature>
<keyword evidence="6 7" id="KW-0472">Membrane</keyword>
<dbReference type="InterPro" id="IPR010065">
    <property type="entry name" value="AA_ABC_transptr_permease_3TM"/>
</dbReference>